<dbReference type="VEuPathDB" id="FungiDB:TRICI_001700"/>
<name>A0A642V8L3_9ASCO</name>
<dbReference type="Proteomes" id="UP000761534">
    <property type="component" value="Unassembled WGS sequence"/>
</dbReference>
<evidence type="ECO:0000256" key="4">
    <source>
        <dbReference type="ARBA" id="ARBA00012551"/>
    </source>
</evidence>
<feature type="domain" description="Ku" evidence="19">
    <location>
        <begin position="304"/>
        <end position="458"/>
    </location>
</feature>
<dbReference type="InterPro" id="IPR027388">
    <property type="entry name" value="Ku70_bridge/pillars_dom_sf"/>
</dbReference>
<evidence type="ECO:0000256" key="18">
    <source>
        <dbReference type="SAM" id="MobiDB-lite"/>
    </source>
</evidence>
<dbReference type="InterPro" id="IPR006165">
    <property type="entry name" value="Ku70"/>
</dbReference>
<keyword evidence="13" id="KW-0238">DNA-binding</keyword>
<dbReference type="GO" id="GO:0000723">
    <property type="term" value="P:telomere maintenance"/>
    <property type="evidence" value="ECO:0007669"/>
    <property type="project" value="InterPro"/>
</dbReference>
<sequence length="621" mass="69790">MEDSAGGEEYERPADLQDFLDYKDAVIYVIDVRPSMLVESEDDYSPVYAALLGAYMAITDRLMFSPLDMSGVLLRGVSSGNVDRVPGLYELVPLGLPDSRSLKLLKTVLQDPREFARIVGDGSADRPSLADALFYANQQYTRSAPRYFSRRLVLVSDEDEPHRGDPAAQKAAKTRAADLVQLNVRIKPLLVQTESVGPIDTTKFYDDLALVPPTLAGEFDEESEVLVPIAPADVVQECSLTSRSVRRKAEFTSTVELGPDVRFGVKGYLTLLHRRPQRSHWVYNRGEESKLVHTESQPVNTASGRIVDKEEIRRGYKFGDRLITLTPDQHERIREIDAPVIRIVGFKPLEAVRPRYNLTHPRLIYPTDTQLAGSVRAFACLHQAMLKKRRAAIAWCVLRANNTPRLCALLPVREDVRQPARGPYAGKQVQHTPDGFYLIQLPFRDDIREPPLTATKRAPTQDLVDALDGIIDGVQMGEGYTPERYANKQLEDFNRILQAKALEEELPEHFKDNTVPSYKSINKRVGEKIESFNKLLDEVARLDIAKRPPPPSTEASSQQQPKTKTRKRDVSETDIIAAAKNGTLERYTRDQLRAFATAKNIDYGHKKAEAVEAVKNFVNSM</sequence>
<comment type="similarity">
    <text evidence="3">Belongs to the ku70 family.</text>
</comment>
<evidence type="ECO:0000256" key="11">
    <source>
        <dbReference type="ARBA" id="ARBA00022840"/>
    </source>
</evidence>
<dbReference type="GO" id="GO:0006310">
    <property type="term" value="P:DNA recombination"/>
    <property type="evidence" value="ECO:0007669"/>
    <property type="project" value="UniProtKB-KW"/>
</dbReference>
<dbReference type="Pfam" id="PF03730">
    <property type="entry name" value="Ku_C"/>
    <property type="match status" value="1"/>
</dbReference>
<dbReference type="GO" id="GO:0003678">
    <property type="term" value="F:DNA helicase activity"/>
    <property type="evidence" value="ECO:0007669"/>
    <property type="project" value="UniProtKB-EC"/>
</dbReference>
<evidence type="ECO:0000256" key="8">
    <source>
        <dbReference type="ARBA" id="ARBA00022763"/>
    </source>
</evidence>
<dbReference type="SMART" id="SM00559">
    <property type="entry name" value="Ku78"/>
    <property type="match status" value="1"/>
</dbReference>
<keyword evidence="16" id="KW-0539">Nucleus</keyword>
<evidence type="ECO:0000256" key="14">
    <source>
        <dbReference type="ARBA" id="ARBA00023172"/>
    </source>
</evidence>
<dbReference type="SUPFAM" id="SSF100939">
    <property type="entry name" value="SPOC domain-like"/>
    <property type="match status" value="1"/>
</dbReference>
<keyword evidence="7" id="KW-0547">Nucleotide-binding</keyword>
<dbReference type="CDD" id="cd00788">
    <property type="entry name" value="KU70"/>
    <property type="match status" value="1"/>
</dbReference>
<dbReference type="PANTHER" id="PTHR12604:SF2">
    <property type="entry name" value="X-RAY REPAIR CROSS-COMPLEMENTING PROTEIN 6"/>
    <property type="match status" value="1"/>
</dbReference>
<gene>
    <name evidence="20" type="ORF">TRICI_001700</name>
</gene>
<dbReference type="InterPro" id="IPR047087">
    <property type="entry name" value="KU70_core_dom"/>
</dbReference>
<dbReference type="GO" id="GO:0003684">
    <property type="term" value="F:damaged DNA binding"/>
    <property type="evidence" value="ECO:0007669"/>
    <property type="project" value="InterPro"/>
</dbReference>
<comment type="subcellular location">
    <subcellularLocation>
        <location evidence="2">Chromosome</location>
        <location evidence="2">Telomere</location>
    </subcellularLocation>
    <subcellularLocation>
        <location evidence="1">Nucleus</location>
    </subcellularLocation>
</comment>
<feature type="region of interest" description="Disordered" evidence="18">
    <location>
        <begin position="545"/>
        <end position="573"/>
    </location>
</feature>
<evidence type="ECO:0000256" key="2">
    <source>
        <dbReference type="ARBA" id="ARBA00004574"/>
    </source>
</evidence>
<keyword evidence="12" id="KW-0779">Telomere</keyword>
<evidence type="ECO:0000256" key="13">
    <source>
        <dbReference type="ARBA" id="ARBA00023125"/>
    </source>
</evidence>
<evidence type="ECO:0000256" key="15">
    <source>
        <dbReference type="ARBA" id="ARBA00023204"/>
    </source>
</evidence>
<dbReference type="Gene3D" id="4.10.970.10">
    <property type="entry name" value="Ku70, bridge and pillars"/>
    <property type="match status" value="1"/>
</dbReference>
<evidence type="ECO:0000259" key="19">
    <source>
        <dbReference type="SMART" id="SM00559"/>
    </source>
</evidence>
<comment type="caution">
    <text evidence="20">The sequence shown here is derived from an EMBL/GenBank/DDBJ whole genome shotgun (WGS) entry which is preliminary data.</text>
</comment>
<evidence type="ECO:0000256" key="10">
    <source>
        <dbReference type="ARBA" id="ARBA00022806"/>
    </source>
</evidence>
<dbReference type="OrthoDB" id="3249161at2759"/>
<organism evidence="20 21">
    <name type="scientific">Trichomonascus ciferrii</name>
    <dbReference type="NCBI Taxonomy" id="44093"/>
    <lineage>
        <taxon>Eukaryota</taxon>
        <taxon>Fungi</taxon>
        <taxon>Dikarya</taxon>
        <taxon>Ascomycota</taxon>
        <taxon>Saccharomycotina</taxon>
        <taxon>Dipodascomycetes</taxon>
        <taxon>Dipodascales</taxon>
        <taxon>Trichomonascaceae</taxon>
        <taxon>Trichomonascus</taxon>
        <taxon>Trichomonascus ciferrii complex</taxon>
    </lineage>
</organism>
<keyword evidence="10" id="KW-0347">Helicase</keyword>
<keyword evidence="9" id="KW-0378">Hydrolase</keyword>
<dbReference type="InterPro" id="IPR005160">
    <property type="entry name" value="Ku_C"/>
</dbReference>
<feature type="compositionally biased region" description="Polar residues" evidence="18">
    <location>
        <begin position="553"/>
        <end position="562"/>
    </location>
</feature>
<accession>A0A642V8L3</accession>
<evidence type="ECO:0000256" key="6">
    <source>
        <dbReference type="ARBA" id="ARBA00022454"/>
    </source>
</evidence>
<dbReference type="InterPro" id="IPR036465">
    <property type="entry name" value="vWFA_dom_sf"/>
</dbReference>
<dbReference type="Gene3D" id="1.10.720.30">
    <property type="entry name" value="SAP domain"/>
    <property type="match status" value="1"/>
</dbReference>
<dbReference type="EC" id="3.6.4.12" evidence="4"/>
<evidence type="ECO:0000256" key="5">
    <source>
        <dbReference type="ARBA" id="ARBA00021796"/>
    </source>
</evidence>
<proteinExistence type="inferred from homology"/>
<dbReference type="NCBIfam" id="TIGR00578">
    <property type="entry name" value="ku70"/>
    <property type="match status" value="1"/>
</dbReference>
<dbReference type="GO" id="GO:0016787">
    <property type="term" value="F:hydrolase activity"/>
    <property type="evidence" value="ECO:0007669"/>
    <property type="project" value="UniProtKB-KW"/>
</dbReference>
<evidence type="ECO:0000313" key="20">
    <source>
        <dbReference type="EMBL" id="KAA8916151.1"/>
    </source>
</evidence>
<dbReference type="GO" id="GO:0042162">
    <property type="term" value="F:telomeric DNA binding"/>
    <property type="evidence" value="ECO:0007669"/>
    <property type="project" value="InterPro"/>
</dbReference>
<dbReference type="InterPro" id="IPR016194">
    <property type="entry name" value="SPOC-like_C_dom_sf"/>
</dbReference>
<keyword evidence="8" id="KW-0227">DNA damage</keyword>
<dbReference type="Gene3D" id="3.40.50.410">
    <property type="entry name" value="von Willebrand factor, type A domain"/>
    <property type="match status" value="1"/>
</dbReference>
<dbReference type="GO" id="GO:0003690">
    <property type="term" value="F:double-stranded DNA binding"/>
    <property type="evidence" value="ECO:0007669"/>
    <property type="project" value="TreeGrafter"/>
</dbReference>
<keyword evidence="14" id="KW-0233">DNA recombination</keyword>
<reference evidence="20" key="1">
    <citation type="journal article" date="2019" name="G3 (Bethesda)">
        <title>Genome Assemblies of Two Rare Opportunistic Yeast Pathogens: Diutina rugosa (syn. Candida rugosa) and Trichomonascus ciferrii (syn. Candida ciferrii).</title>
        <authorList>
            <person name="Mixao V."/>
            <person name="Saus E."/>
            <person name="Hansen A.P."/>
            <person name="Lass-Florl C."/>
            <person name="Gabaldon T."/>
        </authorList>
    </citation>
    <scope>NUCLEOTIDE SEQUENCE</scope>
    <source>
        <strain evidence="20">CBS 4856</strain>
    </source>
</reference>
<dbReference type="EMBL" id="SWFS01000120">
    <property type="protein sequence ID" value="KAA8916151.1"/>
    <property type="molecule type" value="Genomic_DNA"/>
</dbReference>
<dbReference type="GO" id="GO:0005524">
    <property type="term" value="F:ATP binding"/>
    <property type="evidence" value="ECO:0007669"/>
    <property type="project" value="UniProtKB-KW"/>
</dbReference>
<evidence type="ECO:0000256" key="3">
    <source>
        <dbReference type="ARBA" id="ARBA00005240"/>
    </source>
</evidence>
<dbReference type="InterPro" id="IPR006164">
    <property type="entry name" value="DNA_bd_Ku70/Ku80"/>
</dbReference>
<dbReference type="Gene3D" id="1.10.1600.10">
    <property type="match status" value="1"/>
</dbReference>
<evidence type="ECO:0000256" key="7">
    <source>
        <dbReference type="ARBA" id="ARBA00022741"/>
    </source>
</evidence>
<dbReference type="InterPro" id="IPR036361">
    <property type="entry name" value="SAP_dom_sf"/>
</dbReference>
<dbReference type="AlphaFoldDB" id="A0A642V8L3"/>
<protein>
    <recommendedName>
        <fullName evidence="5">ATP-dependent DNA helicase II subunit 1</fullName>
        <ecNumber evidence="4">3.6.4.12</ecNumber>
    </recommendedName>
    <alternativeName>
        <fullName evidence="17">ATP-dependent DNA helicase II subunit Ku70</fullName>
    </alternativeName>
</protein>
<evidence type="ECO:0000256" key="16">
    <source>
        <dbReference type="ARBA" id="ARBA00023242"/>
    </source>
</evidence>
<keyword evidence="15" id="KW-0234">DNA repair</keyword>
<dbReference type="Pfam" id="PF02735">
    <property type="entry name" value="Ku"/>
    <property type="match status" value="1"/>
</dbReference>
<dbReference type="PANTHER" id="PTHR12604">
    <property type="entry name" value="KU AUTOANTIGEN DNA HELICASE"/>
    <property type="match status" value="1"/>
</dbReference>
<dbReference type="GO" id="GO:0000781">
    <property type="term" value="C:chromosome, telomeric region"/>
    <property type="evidence" value="ECO:0007669"/>
    <property type="project" value="UniProtKB-SubCell"/>
</dbReference>
<dbReference type="Pfam" id="PF03731">
    <property type="entry name" value="Ku_N"/>
    <property type="match status" value="1"/>
</dbReference>
<evidence type="ECO:0000256" key="9">
    <source>
        <dbReference type="ARBA" id="ARBA00022801"/>
    </source>
</evidence>
<evidence type="ECO:0000256" key="12">
    <source>
        <dbReference type="ARBA" id="ARBA00022895"/>
    </source>
</evidence>
<evidence type="ECO:0000256" key="1">
    <source>
        <dbReference type="ARBA" id="ARBA00004123"/>
    </source>
</evidence>
<dbReference type="InterPro" id="IPR005161">
    <property type="entry name" value="Ku_N"/>
</dbReference>
<dbReference type="GO" id="GO:0006303">
    <property type="term" value="P:double-strand break repair via nonhomologous end joining"/>
    <property type="evidence" value="ECO:0007669"/>
    <property type="project" value="InterPro"/>
</dbReference>
<evidence type="ECO:0000313" key="21">
    <source>
        <dbReference type="Proteomes" id="UP000761534"/>
    </source>
</evidence>
<keyword evidence="21" id="KW-1185">Reference proteome</keyword>
<keyword evidence="11" id="KW-0067">ATP-binding</keyword>
<dbReference type="SUPFAM" id="SSF53300">
    <property type="entry name" value="vWA-like"/>
    <property type="match status" value="1"/>
</dbReference>
<evidence type="ECO:0000256" key="17">
    <source>
        <dbReference type="ARBA" id="ARBA00031811"/>
    </source>
</evidence>
<dbReference type="GO" id="GO:0043564">
    <property type="term" value="C:Ku70:Ku80 complex"/>
    <property type="evidence" value="ECO:0007669"/>
    <property type="project" value="InterPro"/>
</dbReference>
<dbReference type="PIRSF" id="PIRSF003033">
    <property type="entry name" value="Ku70"/>
    <property type="match status" value="1"/>
</dbReference>
<dbReference type="Gene3D" id="2.40.290.10">
    <property type="match status" value="1"/>
</dbReference>
<keyword evidence="6" id="KW-0158">Chromosome</keyword>